<accession>A0A1J4MUW4</accession>
<organism evidence="3 4">
    <name type="scientific">Cryptosporidium andersoni</name>
    <dbReference type="NCBI Taxonomy" id="117008"/>
    <lineage>
        <taxon>Eukaryota</taxon>
        <taxon>Sar</taxon>
        <taxon>Alveolata</taxon>
        <taxon>Apicomplexa</taxon>
        <taxon>Conoidasida</taxon>
        <taxon>Coccidia</taxon>
        <taxon>Eucoccidiorida</taxon>
        <taxon>Eimeriorina</taxon>
        <taxon>Cryptosporidiidae</taxon>
        <taxon>Cryptosporidium</taxon>
    </lineage>
</organism>
<protein>
    <recommendedName>
        <fullName evidence="2">Profilin</fullName>
    </recommendedName>
</protein>
<dbReference type="VEuPathDB" id="CryptoDB:cand_038940"/>
<dbReference type="Pfam" id="PF00235">
    <property type="entry name" value="Profilin"/>
    <property type="match status" value="1"/>
</dbReference>
<dbReference type="Gene3D" id="3.30.450.30">
    <property type="entry name" value="Dynein light chain 2a, cytoplasmic"/>
    <property type="match status" value="1"/>
</dbReference>
<sequence>MASAWDNLLKEWLIDTKAVCLAGLCSVSSHSIYAACSDEGDPWKELIKEDHEINVTQVDGVSEAPETINELSTVLSAVNEGSSPRGVWVGGKQYRIISVEKGFEQDNVNVIFCTRNQGGCFLIDTGNDNVIICVYDETKNQVAGNCKKNALLFAEYLVAQGY</sequence>
<dbReference type="GeneID" id="92368078"/>
<reference evidence="3 4" key="1">
    <citation type="submission" date="2016-10" db="EMBL/GenBank/DDBJ databases">
        <title>Reductive evolution of mitochondrial metabolism and differential evolution of invasion-related proteins in Cryptosporidium.</title>
        <authorList>
            <person name="Liu S."/>
            <person name="Roellig D.M."/>
            <person name="Guo Y."/>
            <person name="Li N."/>
            <person name="Frace M.A."/>
            <person name="Tang K."/>
            <person name="Zhang L."/>
            <person name="Feng Y."/>
            <person name="Xiao L."/>
        </authorList>
    </citation>
    <scope>NUCLEOTIDE SEQUENCE [LARGE SCALE GENOMIC DNA]</scope>
    <source>
        <strain evidence="3">30847</strain>
    </source>
</reference>
<comment type="caution">
    <text evidence="3">The sequence shown here is derived from an EMBL/GenBank/DDBJ whole genome shotgun (WGS) entry which is preliminary data.</text>
</comment>
<dbReference type="EMBL" id="LRBS01000024">
    <property type="protein sequence ID" value="OII77855.1"/>
    <property type="molecule type" value="Genomic_DNA"/>
</dbReference>
<evidence type="ECO:0000256" key="1">
    <source>
        <dbReference type="ARBA" id="ARBA00010058"/>
    </source>
</evidence>
<dbReference type="InterPro" id="IPR005455">
    <property type="entry name" value="PFN_euk"/>
</dbReference>
<gene>
    <name evidence="3" type="ORF">cand_038940</name>
</gene>
<proteinExistence type="inferred from homology"/>
<keyword evidence="2" id="KW-0009">Actin-binding</keyword>
<keyword evidence="4" id="KW-1185">Reference proteome</keyword>
<dbReference type="InterPro" id="IPR036140">
    <property type="entry name" value="PFN_sf"/>
</dbReference>
<evidence type="ECO:0000313" key="3">
    <source>
        <dbReference type="EMBL" id="OII77855.1"/>
    </source>
</evidence>
<evidence type="ECO:0000256" key="2">
    <source>
        <dbReference type="RuleBase" id="RU003909"/>
    </source>
</evidence>
<comment type="similarity">
    <text evidence="1 2">Belongs to the profilin family.</text>
</comment>
<dbReference type="InterPro" id="IPR048278">
    <property type="entry name" value="PFN"/>
</dbReference>
<dbReference type="SMART" id="SM00392">
    <property type="entry name" value="PROF"/>
    <property type="match status" value="1"/>
</dbReference>
<dbReference type="RefSeq" id="XP_067069701.1">
    <property type="nucleotide sequence ID" value="XM_067214115.1"/>
</dbReference>
<name>A0A1J4MUW4_9CRYT</name>
<dbReference type="SUPFAM" id="SSF55770">
    <property type="entry name" value="Profilin (actin-binding protein)"/>
    <property type="match status" value="1"/>
</dbReference>
<dbReference type="Proteomes" id="UP000186804">
    <property type="component" value="Unassembled WGS sequence"/>
</dbReference>
<dbReference type="OrthoDB" id="421374at2759"/>
<evidence type="ECO:0000313" key="4">
    <source>
        <dbReference type="Proteomes" id="UP000186804"/>
    </source>
</evidence>
<dbReference type="AlphaFoldDB" id="A0A1J4MUW4"/>
<dbReference type="GO" id="GO:0003779">
    <property type="term" value="F:actin binding"/>
    <property type="evidence" value="ECO:0007669"/>
    <property type="project" value="UniProtKB-KW"/>
</dbReference>